<reference evidence="1 2" key="1">
    <citation type="submission" date="2016-02" db="EMBL/GenBank/DDBJ databases">
        <title>Band-tailed pigeon sequencing and assembly.</title>
        <authorList>
            <person name="Soares A.E."/>
            <person name="Novak B.J."/>
            <person name="Rice E.S."/>
            <person name="O'Connell B."/>
            <person name="Chang D."/>
            <person name="Weber S."/>
            <person name="Shapiro B."/>
        </authorList>
    </citation>
    <scope>NUCLEOTIDE SEQUENCE [LARGE SCALE GENOMIC DNA]</scope>
    <source>
        <strain evidence="1">BTP2013</strain>
        <tissue evidence="1">Blood</tissue>
    </source>
</reference>
<evidence type="ECO:0000313" key="1">
    <source>
        <dbReference type="EMBL" id="OPJ67885.1"/>
    </source>
</evidence>
<comment type="caution">
    <text evidence="1">The sequence shown here is derived from an EMBL/GenBank/DDBJ whole genome shotgun (WGS) entry which is preliminary data.</text>
</comment>
<sequence length="87" mass="9874">MHNALTRQVISTAIQRALCNADELYQSGTSIHVGHNPRLFPLAVLNELFGMEKERERDDGAKESKPKLSRIQDYTDIKTQDCTDIET</sequence>
<gene>
    <name evidence="1" type="ORF">AV530_002087</name>
</gene>
<proteinExistence type="predicted"/>
<name>A0A1V4J792_PATFA</name>
<keyword evidence="2" id="KW-1185">Reference proteome</keyword>
<evidence type="ECO:0000313" key="2">
    <source>
        <dbReference type="Proteomes" id="UP000190648"/>
    </source>
</evidence>
<dbReference type="AlphaFoldDB" id="A0A1V4J792"/>
<dbReference type="EMBL" id="LSYS01008925">
    <property type="protein sequence ID" value="OPJ67885.1"/>
    <property type="molecule type" value="Genomic_DNA"/>
</dbReference>
<dbReference type="Proteomes" id="UP000190648">
    <property type="component" value="Unassembled WGS sequence"/>
</dbReference>
<organism evidence="1 2">
    <name type="scientific">Patagioenas fasciata monilis</name>
    <dbReference type="NCBI Taxonomy" id="372326"/>
    <lineage>
        <taxon>Eukaryota</taxon>
        <taxon>Metazoa</taxon>
        <taxon>Chordata</taxon>
        <taxon>Craniata</taxon>
        <taxon>Vertebrata</taxon>
        <taxon>Euteleostomi</taxon>
        <taxon>Archelosauria</taxon>
        <taxon>Archosauria</taxon>
        <taxon>Dinosauria</taxon>
        <taxon>Saurischia</taxon>
        <taxon>Theropoda</taxon>
        <taxon>Coelurosauria</taxon>
        <taxon>Aves</taxon>
        <taxon>Neognathae</taxon>
        <taxon>Neoaves</taxon>
        <taxon>Columbimorphae</taxon>
        <taxon>Columbiformes</taxon>
        <taxon>Columbidae</taxon>
        <taxon>Patagioenas</taxon>
    </lineage>
</organism>
<accession>A0A1V4J792</accession>
<protein>
    <submittedName>
        <fullName evidence="1">Uncharacterized protein</fullName>
    </submittedName>
</protein>